<gene>
    <name evidence="2" type="ORF">CMV_019416</name>
</gene>
<sequence length="132" mass="14535">MGFDDGGLWVLTTVEISVGFDKIGVDFDNDGDRWVARLVWRRSVGGEFSGLVMQHKSSAFTLTCFKSGIGAKSSDLCANPFLTFPHLPAYPTPTSPPPPPPLPPISNLRSSRRRQRSLLLDPTFLILRSEGF</sequence>
<dbReference type="EMBL" id="JRKL02003408">
    <property type="protein sequence ID" value="KAF3955360.1"/>
    <property type="molecule type" value="Genomic_DNA"/>
</dbReference>
<dbReference type="Proteomes" id="UP000737018">
    <property type="component" value="Unassembled WGS sequence"/>
</dbReference>
<feature type="region of interest" description="Disordered" evidence="1">
    <location>
        <begin position="88"/>
        <end position="109"/>
    </location>
</feature>
<evidence type="ECO:0000313" key="3">
    <source>
        <dbReference type="Proteomes" id="UP000737018"/>
    </source>
</evidence>
<evidence type="ECO:0000313" key="2">
    <source>
        <dbReference type="EMBL" id="KAF3955360.1"/>
    </source>
</evidence>
<dbReference type="AlphaFoldDB" id="A0A8J4VGQ0"/>
<protein>
    <submittedName>
        <fullName evidence="2">Uncharacterized protein</fullName>
    </submittedName>
</protein>
<feature type="compositionally biased region" description="Pro residues" evidence="1">
    <location>
        <begin position="88"/>
        <end position="104"/>
    </location>
</feature>
<reference evidence="2" key="1">
    <citation type="submission" date="2020-03" db="EMBL/GenBank/DDBJ databases">
        <title>Castanea mollissima Vanexum genome sequencing.</title>
        <authorList>
            <person name="Staton M."/>
        </authorList>
    </citation>
    <scope>NUCLEOTIDE SEQUENCE</scope>
    <source>
        <tissue evidence="2">Leaf</tissue>
    </source>
</reference>
<name>A0A8J4VGQ0_9ROSI</name>
<organism evidence="2 3">
    <name type="scientific">Castanea mollissima</name>
    <name type="common">Chinese chestnut</name>
    <dbReference type="NCBI Taxonomy" id="60419"/>
    <lineage>
        <taxon>Eukaryota</taxon>
        <taxon>Viridiplantae</taxon>
        <taxon>Streptophyta</taxon>
        <taxon>Embryophyta</taxon>
        <taxon>Tracheophyta</taxon>
        <taxon>Spermatophyta</taxon>
        <taxon>Magnoliopsida</taxon>
        <taxon>eudicotyledons</taxon>
        <taxon>Gunneridae</taxon>
        <taxon>Pentapetalae</taxon>
        <taxon>rosids</taxon>
        <taxon>fabids</taxon>
        <taxon>Fagales</taxon>
        <taxon>Fagaceae</taxon>
        <taxon>Castanea</taxon>
    </lineage>
</organism>
<comment type="caution">
    <text evidence="2">The sequence shown here is derived from an EMBL/GenBank/DDBJ whole genome shotgun (WGS) entry which is preliminary data.</text>
</comment>
<keyword evidence="3" id="KW-1185">Reference proteome</keyword>
<evidence type="ECO:0000256" key="1">
    <source>
        <dbReference type="SAM" id="MobiDB-lite"/>
    </source>
</evidence>
<proteinExistence type="predicted"/>
<accession>A0A8J4VGQ0</accession>